<dbReference type="GO" id="GO:0016020">
    <property type="term" value="C:membrane"/>
    <property type="evidence" value="ECO:0007669"/>
    <property type="project" value="UniProtKB-SubCell"/>
</dbReference>
<proteinExistence type="inferred from homology"/>
<evidence type="ECO:0000256" key="6">
    <source>
        <dbReference type="ARBA" id="ARBA00029447"/>
    </source>
</evidence>
<dbReference type="PANTHER" id="PTHR32089:SF119">
    <property type="entry name" value="METHYL-ACCEPTING CHEMOTAXIS PROTEIN CTPL"/>
    <property type="match status" value="1"/>
</dbReference>
<evidence type="ECO:0000256" key="4">
    <source>
        <dbReference type="ARBA" id="ARBA00023136"/>
    </source>
</evidence>
<evidence type="ECO:0000256" key="8">
    <source>
        <dbReference type="SAM" id="MobiDB-lite"/>
    </source>
</evidence>
<dbReference type="PROSITE" id="PS50885">
    <property type="entry name" value="HAMP"/>
    <property type="match status" value="1"/>
</dbReference>
<dbReference type="SMART" id="SM00304">
    <property type="entry name" value="HAMP"/>
    <property type="match status" value="1"/>
</dbReference>
<sequence length="537" mass="57034">MTISRRLMLIVGTALLGLIALAGMSYQQISRVYEDANFSTVNVVPSMLVLSETAIDTGRLRVRIYRHVLASDVKEIAEIEKTIQSARDAITQQFKAYEQLIFDAEDRQLLEAERTAFHEYNKRVDEVLALSRQNRHEEARALLNSVAPYATRFVDQLTAHMKYNERIGKDAATKAAGTLGSALQISIGVLVVAALALVALSVTTIRSITSRLDAANRSAARIASGNLAAEHAAGAGNQDEIGKLLGSLEAMRADLARTIGEIVAESEQVAQSASQLSSAAQQVSISSEQQSSATSAAAAAVEQLTVSIDHVGNSAEDASRRAQEAEGLASHSGRGVDSAAQRIGQVAQQVENTAQQIQSLSNHVQQIDRITVVIREVADQTNLLALNAAIEAARAGEQGRGFAVVADEVRKLAERTTSSVQEISAVIGTIQQGASDAVTSMQSSRSLVSNVVEDANRASESMGEIRDSAATMQQAIGGINDALKEQRGASTDLARNVESIAQMSEENSAAVSEVASTAHTLQSVSSSLKASVSRFRL</sequence>
<comment type="subcellular location">
    <subcellularLocation>
        <location evidence="1">Membrane</location>
        <topology evidence="1">Multi-pass membrane protein</topology>
    </subcellularLocation>
</comment>
<dbReference type="Pfam" id="PF12729">
    <property type="entry name" value="4HB_MCP_1"/>
    <property type="match status" value="1"/>
</dbReference>
<keyword evidence="4" id="KW-0472">Membrane</keyword>
<evidence type="ECO:0000259" key="9">
    <source>
        <dbReference type="PROSITE" id="PS50111"/>
    </source>
</evidence>
<dbReference type="Pfam" id="PF00672">
    <property type="entry name" value="HAMP"/>
    <property type="match status" value="1"/>
</dbReference>
<dbReference type="GO" id="GO:0006935">
    <property type="term" value="P:chemotaxis"/>
    <property type="evidence" value="ECO:0007669"/>
    <property type="project" value="InterPro"/>
</dbReference>
<dbReference type="InterPro" id="IPR003660">
    <property type="entry name" value="HAMP_dom"/>
</dbReference>
<dbReference type="RefSeq" id="WP_169147975.1">
    <property type="nucleotide sequence ID" value="NZ_JABBGA010000027.1"/>
</dbReference>
<dbReference type="InterPro" id="IPR024478">
    <property type="entry name" value="HlyB_4HB_MCP"/>
</dbReference>
<evidence type="ECO:0000256" key="3">
    <source>
        <dbReference type="ARBA" id="ARBA00022989"/>
    </source>
</evidence>
<evidence type="ECO:0000313" key="11">
    <source>
        <dbReference type="EMBL" id="NML28448.1"/>
    </source>
</evidence>
<protein>
    <submittedName>
        <fullName evidence="11">Methyl-accepting chemotaxis protein</fullName>
    </submittedName>
</protein>
<keyword evidence="2" id="KW-0812">Transmembrane</keyword>
<dbReference type="GO" id="GO:0007165">
    <property type="term" value="P:signal transduction"/>
    <property type="evidence" value="ECO:0007669"/>
    <property type="project" value="UniProtKB-KW"/>
</dbReference>
<dbReference type="InterPro" id="IPR004089">
    <property type="entry name" value="MCPsignal_dom"/>
</dbReference>
<evidence type="ECO:0000256" key="7">
    <source>
        <dbReference type="PROSITE-ProRule" id="PRU00284"/>
    </source>
</evidence>
<evidence type="ECO:0000313" key="12">
    <source>
        <dbReference type="Proteomes" id="UP000580043"/>
    </source>
</evidence>
<gene>
    <name evidence="11" type="ORF">HHL15_22040</name>
</gene>
<dbReference type="CDD" id="cd19411">
    <property type="entry name" value="MCP2201-like_sensor"/>
    <property type="match status" value="1"/>
</dbReference>
<dbReference type="GO" id="GO:0004888">
    <property type="term" value="F:transmembrane signaling receptor activity"/>
    <property type="evidence" value="ECO:0007669"/>
    <property type="project" value="InterPro"/>
</dbReference>
<dbReference type="CDD" id="cd11386">
    <property type="entry name" value="MCP_signal"/>
    <property type="match status" value="1"/>
</dbReference>
<dbReference type="PROSITE" id="PS50111">
    <property type="entry name" value="CHEMOTAXIS_TRANSDUC_2"/>
    <property type="match status" value="1"/>
</dbReference>
<reference evidence="11 12" key="1">
    <citation type="submission" date="2020-04" db="EMBL/GenBank/DDBJ databases">
        <title>Zoogloea sp. G-4-1-14 isolated from soil.</title>
        <authorList>
            <person name="Dahal R.H."/>
        </authorList>
    </citation>
    <scope>NUCLEOTIDE SEQUENCE [LARGE SCALE GENOMIC DNA]</scope>
    <source>
        <strain evidence="11 12">G-4-1-14</strain>
    </source>
</reference>
<keyword evidence="5 7" id="KW-0807">Transducer</keyword>
<dbReference type="Pfam" id="PF00015">
    <property type="entry name" value="MCPsignal"/>
    <property type="match status" value="1"/>
</dbReference>
<dbReference type="Proteomes" id="UP000580043">
    <property type="component" value="Unassembled WGS sequence"/>
</dbReference>
<dbReference type="PANTHER" id="PTHR32089">
    <property type="entry name" value="METHYL-ACCEPTING CHEMOTAXIS PROTEIN MCPB"/>
    <property type="match status" value="1"/>
</dbReference>
<evidence type="ECO:0000256" key="1">
    <source>
        <dbReference type="ARBA" id="ARBA00004141"/>
    </source>
</evidence>
<dbReference type="EMBL" id="JABBGA010000027">
    <property type="protein sequence ID" value="NML28448.1"/>
    <property type="molecule type" value="Genomic_DNA"/>
</dbReference>
<name>A0A848G843_9RHOO</name>
<comment type="caution">
    <text evidence="11">The sequence shown here is derived from an EMBL/GenBank/DDBJ whole genome shotgun (WGS) entry which is preliminary data.</text>
</comment>
<feature type="domain" description="Methyl-accepting transducer" evidence="9">
    <location>
        <begin position="265"/>
        <end position="501"/>
    </location>
</feature>
<accession>A0A848G843</accession>
<keyword evidence="3" id="KW-1133">Transmembrane helix</keyword>
<dbReference type="Gene3D" id="1.10.287.950">
    <property type="entry name" value="Methyl-accepting chemotaxis protein"/>
    <property type="match status" value="1"/>
</dbReference>
<dbReference type="InterPro" id="IPR004090">
    <property type="entry name" value="Chemotax_Me-accpt_rcpt"/>
</dbReference>
<feature type="domain" description="HAMP" evidence="10">
    <location>
        <begin position="206"/>
        <end position="260"/>
    </location>
</feature>
<feature type="region of interest" description="Disordered" evidence="8">
    <location>
        <begin position="315"/>
        <end position="335"/>
    </location>
</feature>
<comment type="similarity">
    <text evidence="6">Belongs to the methyl-accepting chemotaxis (MCP) protein family.</text>
</comment>
<evidence type="ECO:0000256" key="5">
    <source>
        <dbReference type="ARBA" id="ARBA00023224"/>
    </source>
</evidence>
<dbReference type="SMART" id="SM00283">
    <property type="entry name" value="MA"/>
    <property type="match status" value="1"/>
</dbReference>
<dbReference type="PRINTS" id="PR00260">
    <property type="entry name" value="CHEMTRNSDUCR"/>
</dbReference>
<evidence type="ECO:0000256" key="2">
    <source>
        <dbReference type="ARBA" id="ARBA00022692"/>
    </source>
</evidence>
<evidence type="ECO:0000259" key="10">
    <source>
        <dbReference type="PROSITE" id="PS50885"/>
    </source>
</evidence>
<dbReference type="FunFam" id="1.10.287.950:FF:000001">
    <property type="entry name" value="Methyl-accepting chemotaxis sensory transducer"/>
    <property type="match status" value="1"/>
</dbReference>
<dbReference type="SUPFAM" id="SSF58104">
    <property type="entry name" value="Methyl-accepting chemotaxis protein (MCP) signaling domain"/>
    <property type="match status" value="1"/>
</dbReference>
<organism evidence="11 12">
    <name type="scientific">Zoogloea dura</name>
    <dbReference type="NCBI Taxonomy" id="2728840"/>
    <lineage>
        <taxon>Bacteria</taxon>
        <taxon>Pseudomonadati</taxon>
        <taxon>Pseudomonadota</taxon>
        <taxon>Betaproteobacteria</taxon>
        <taxon>Rhodocyclales</taxon>
        <taxon>Zoogloeaceae</taxon>
        <taxon>Zoogloea</taxon>
    </lineage>
</organism>
<dbReference type="InterPro" id="IPR047347">
    <property type="entry name" value="YvaQ-like_sensor"/>
</dbReference>
<dbReference type="AlphaFoldDB" id="A0A848G843"/>
<keyword evidence="12" id="KW-1185">Reference proteome</keyword>